<dbReference type="SUPFAM" id="SSF55021">
    <property type="entry name" value="ACT-like"/>
    <property type="match status" value="2"/>
</dbReference>
<feature type="domain" description="Protein kinase" evidence="8">
    <location>
        <begin position="28"/>
        <end position="329"/>
    </location>
</feature>
<dbReference type="Pfam" id="PF00069">
    <property type="entry name" value="Pkinase"/>
    <property type="match status" value="1"/>
</dbReference>
<gene>
    <name evidence="10" type="ORF">SLS55_003772</name>
</gene>
<evidence type="ECO:0000256" key="3">
    <source>
        <dbReference type="ARBA" id="ARBA00022679"/>
    </source>
</evidence>
<keyword evidence="4 7" id="KW-0547">Nucleotide-binding</keyword>
<evidence type="ECO:0000259" key="8">
    <source>
        <dbReference type="PROSITE" id="PS50011"/>
    </source>
</evidence>
<dbReference type="PROSITE" id="PS00108">
    <property type="entry name" value="PROTEIN_KINASE_ST"/>
    <property type="match status" value="1"/>
</dbReference>
<protein>
    <recommendedName>
        <fullName evidence="2">aspartate kinase</fullName>
        <ecNumber evidence="2">2.7.2.4</ecNumber>
    </recommendedName>
</protein>
<dbReference type="CDD" id="cd07866">
    <property type="entry name" value="STKc_BUR1"/>
    <property type="match status" value="1"/>
</dbReference>
<dbReference type="SMART" id="SM00220">
    <property type="entry name" value="S_TKc"/>
    <property type="match status" value="1"/>
</dbReference>
<dbReference type="Gene3D" id="3.40.1160.10">
    <property type="entry name" value="Acetylglutamate kinase-like"/>
    <property type="match status" value="1"/>
</dbReference>
<organism evidence="10 11">
    <name type="scientific">Diplodia seriata</name>
    <dbReference type="NCBI Taxonomy" id="420778"/>
    <lineage>
        <taxon>Eukaryota</taxon>
        <taxon>Fungi</taxon>
        <taxon>Dikarya</taxon>
        <taxon>Ascomycota</taxon>
        <taxon>Pezizomycotina</taxon>
        <taxon>Dothideomycetes</taxon>
        <taxon>Dothideomycetes incertae sedis</taxon>
        <taxon>Botryosphaeriales</taxon>
        <taxon>Botryosphaeriaceae</taxon>
        <taxon>Diplodia</taxon>
    </lineage>
</organism>
<dbReference type="InterPro" id="IPR001341">
    <property type="entry name" value="Asp_kinase"/>
</dbReference>
<dbReference type="PANTHER" id="PTHR21499:SF59">
    <property type="entry name" value="ASPARTOKINASE"/>
    <property type="match status" value="1"/>
</dbReference>
<dbReference type="InterPro" id="IPR002912">
    <property type="entry name" value="ACT_dom"/>
</dbReference>
<dbReference type="PROSITE" id="PS00107">
    <property type="entry name" value="PROTEIN_KINASE_ATP"/>
    <property type="match status" value="1"/>
</dbReference>
<keyword evidence="11" id="KW-1185">Reference proteome</keyword>
<evidence type="ECO:0000313" key="10">
    <source>
        <dbReference type="EMBL" id="KAL0262326.1"/>
    </source>
</evidence>
<dbReference type="EC" id="2.7.2.4" evidence="2"/>
<dbReference type="InterPro" id="IPR036393">
    <property type="entry name" value="AceGlu_kinase-like_sf"/>
</dbReference>
<comment type="similarity">
    <text evidence="1">Belongs to the aspartokinase family.</text>
</comment>
<dbReference type="InterPro" id="IPR000719">
    <property type="entry name" value="Prot_kinase_dom"/>
</dbReference>
<dbReference type="Gene3D" id="1.10.510.10">
    <property type="entry name" value="Transferase(Phosphotransferase) domain 1"/>
    <property type="match status" value="1"/>
</dbReference>
<evidence type="ECO:0000256" key="5">
    <source>
        <dbReference type="ARBA" id="ARBA00022777"/>
    </source>
</evidence>
<dbReference type="SUPFAM" id="SSF53633">
    <property type="entry name" value="Carbamate kinase-like"/>
    <property type="match status" value="1"/>
</dbReference>
<dbReference type="Pfam" id="PF00696">
    <property type="entry name" value="AA_kinase"/>
    <property type="match status" value="1"/>
</dbReference>
<dbReference type="Gene3D" id="3.30.70.260">
    <property type="match status" value="2"/>
</dbReference>
<accession>A0ABR3CRK0</accession>
<dbReference type="EMBL" id="JAJVCZ030000003">
    <property type="protein sequence ID" value="KAL0262326.1"/>
    <property type="molecule type" value="Genomic_DNA"/>
</dbReference>
<dbReference type="InterPro" id="IPR045865">
    <property type="entry name" value="ACT-like_dom_sf"/>
</dbReference>
<dbReference type="Gene3D" id="3.30.2130.10">
    <property type="entry name" value="VC0802-like"/>
    <property type="match status" value="1"/>
</dbReference>
<dbReference type="Gene3D" id="3.30.200.20">
    <property type="entry name" value="Phosphorylase Kinase, domain 1"/>
    <property type="match status" value="1"/>
</dbReference>
<feature type="domain" description="ACT" evidence="9">
    <location>
        <begin position="780"/>
        <end position="862"/>
    </location>
</feature>
<dbReference type="InterPro" id="IPR011009">
    <property type="entry name" value="Kinase-like_dom_sf"/>
</dbReference>
<dbReference type="Proteomes" id="UP001430584">
    <property type="component" value="Unassembled WGS sequence"/>
</dbReference>
<evidence type="ECO:0000259" key="9">
    <source>
        <dbReference type="PROSITE" id="PS51671"/>
    </source>
</evidence>
<name>A0ABR3CRK0_9PEZI</name>
<sequence>MAQAAPSSTPTPGLAHRKFHGCSGIREYEIMGKLGEGTFGEVHKARSRRSGTIFALKKILMHNEKDGFPITALREIKLLKLLSHTNVLRLEEMAVERTRGEGRKRAILYMVTPYMDHDLSGLLDNPDVRFSEPQIKCYMLQLLEGLRYLHDNHILHRDMKAANLLINNRGILQIADFGLARHYDEPAPKPGQGGGEAQRDYTALVVTRWYRPPELLLNLRRYTTSIDMWGAGCVFGEMFKRKPILAGNSDLNQAQIIFDLVGAPTEENMPGWSYLPGCEGVKQFAPRRGNLPQVFREQGSLAISLLQELLKLDWRKRINAIDALQHPYFKEYPKPARPEDLPRFADSHELDRRTARGKQQALPPAPAGGTVGTPPCVVTGYIETDHCASYRLLRSAREAEIPGSKGYVDIVEAIRTDHIQAAVDTIKNPDIIAQYTEDVNAECHHLSKILESAQHLEEVSVRVEDKIISKGEKLSCRFMAALLEEHGVPAQYVDLSNVINHSPGHNKALDEKFYAGLAATLGEELRSCGDKVPVVTGYFGNVPGGLLNAVGRGYTDLCAALCAVGTQADELQIWKEVDGIFTADPRKVPTAALLSSVTPSEAAELTFYGSEVIHPFTMEQVIRARIPIRIKNVMNPRNAGTIIFPDSLEELNQKNPLHDPKLFRTRSTSNVAALKGPKRPTAVTIKRGIVVLNVHSNQRTRAPGFLRNIFAILDKWNMSVDLISSSEVHVSLVLHSESSMLIYGTDAEYHIEDEELRGCVTDLSEIGTIDIVPDMAIVSLVGKQLKNMLGISGRFFSVLGDNHINIEMISQGTFTLTATTDETVLMHTVTGASEINISCVIEERDADRALNVVHTNLFTFLD</sequence>
<dbReference type="PROSITE" id="PS51671">
    <property type="entry name" value="ACT"/>
    <property type="match status" value="1"/>
</dbReference>
<dbReference type="InterPro" id="IPR017441">
    <property type="entry name" value="Protein_kinase_ATP_BS"/>
</dbReference>
<dbReference type="GeneID" id="92007857"/>
<keyword evidence="6 7" id="KW-0067">ATP-binding</keyword>
<dbReference type="InterPro" id="IPR008271">
    <property type="entry name" value="Ser/Thr_kinase_AS"/>
</dbReference>
<evidence type="ECO:0000256" key="4">
    <source>
        <dbReference type="ARBA" id="ARBA00022741"/>
    </source>
</evidence>
<dbReference type="NCBIfam" id="TIGR00657">
    <property type="entry name" value="asp_kinases"/>
    <property type="match status" value="1"/>
</dbReference>
<dbReference type="Pfam" id="PF22468">
    <property type="entry name" value="ACT_9"/>
    <property type="match status" value="2"/>
</dbReference>
<dbReference type="PANTHER" id="PTHR21499">
    <property type="entry name" value="ASPARTATE KINASE"/>
    <property type="match status" value="1"/>
</dbReference>
<comment type="caution">
    <text evidence="10">The sequence shown here is derived from an EMBL/GenBank/DDBJ whole genome shotgun (WGS) entry which is preliminary data.</text>
</comment>
<dbReference type="InterPro" id="IPR001048">
    <property type="entry name" value="Asp/Glu/Uridylate_kinase"/>
</dbReference>
<dbReference type="InterPro" id="IPR054352">
    <property type="entry name" value="ACT_Aspartokinase"/>
</dbReference>
<proteinExistence type="inferred from homology"/>
<evidence type="ECO:0000256" key="7">
    <source>
        <dbReference type="PROSITE-ProRule" id="PRU10141"/>
    </source>
</evidence>
<evidence type="ECO:0000313" key="11">
    <source>
        <dbReference type="Proteomes" id="UP001430584"/>
    </source>
</evidence>
<reference evidence="10 11" key="1">
    <citation type="submission" date="2024-02" db="EMBL/GenBank/DDBJ databases">
        <title>De novo assembly and annotation of 12 fungi associated with fruit tree decline syndrome in Ontario, Canada.</title>
        <authorList>
            <person name="Sulman M."/>
            <person name="Ellouze W."/>
            <person name="Ilyukhin E."/>
        </authorList>
    </citation>
    <scope>NUCLEOTIDE SEQUENCE [LARGE SCALE GENOMIC DNA]</scope>
    <source>
        <strain evidence="10 11">FDS-637</strain>
    </source>
</reference>
<dbReference type="RefSeq" id="XP_066635355.1">
    <property type="nucleotide sequence ID" value="XM_066775236.1"/>
</dbReference>
<evidence type="ECO:0000256" key="2">
    <source>
        <dbReference type="ARBA" id="ARBA00013059"/>
    </source>
</evidence>
<evidence type="ECO:0000256" key="1">
    <source>
        <dbReference type="ARBA" id="ARBA00010122"/>
    </source>
</evidence>
<keyword evidence="3" id="KW-0808">Transferase</keyword>
<dbReference type="PROSITE" id="PS50011">
    <property type="entry name" value="PROTEIN_KINASE_DOM"/>
    <property type="match status" value="1"/>
</dbReference>
<dbReference type="SUPFAM" id="SSF56112">
    <property type="entry name" value="Protein kinase-like (PK-like)"/>
    <property type="match status" value="1"/>
</dbReference>
<feature type="binding site" evidence="7">
    <location>
        <position position="57"/>
    </location>
    <ligand>
        <name>ATP</name>
        <dbReference type="ChEBI" id="CHEBI:30616"/>
    </ligand>
</feature>
<keyword evidence="5" id="KW-0418">Kinase</keyword>
<evidence type="ECO:0000256" key="6">
    <source>
        <dbReference type="ARBA" id="ARBA00022840"/>
    </source>
</evidence>